<accession>A0ABQ1JYD2</accession>
<dbReference type="EMBL" id="BMIJ01000001">
    <property type="protein sequence ID" value="GGB79140.1"/>
    <property type="molecule type" value="Genomic_DNA"/>
</dbReference>
<evidence type="ECO:0000259" key="1">
    <source>
        <dbReference type="PROSITE" id="PS51186"/>
    </source>
</evidence>
<organism evidence="2 3">
    <name type="scientific">Marinobacterium zhoushanense</name>
    <dbReference type="NCBI Taxonomy" id="1679163"/>
    <lineage>
        <taxon>Bacteria</taxon>
        <taxon>Pseudomonadati</taxon>
        <taxon>Pseudomonadota</taxon>
        <taxon>Gammaproteobacteria</taxon>
        <taxon>Oceanospirillales</taxon>
        <taxon>Oceanospirillaceae</taxon>
        <taxon>Marinobacterium</taxon>
    </lineage>
</organism>
<dbReference type="RefSeq" id="WP_188745152.1">
    <property type="nucleotide sequence ID" value="NZ_BMIJ01000001.1"/>
</dbReference>
<dbReference type="CDD" id="cd04301">
    <property type="entry name" value="NAT_SF"/>
    <property type="match status" value="1"/>
</dbReference>
<dbReference type="InterPro" id="IPR000182">
    <property type="entry name" value="GNAT_dom"/>
</dbReference>
<dbReference type="Proteomes" id="UP000629025">
    <property type="component" value="Unassembled WGS sequence"/>
</dbReference>
<sequence length="282" mass="31326">MKRDLEIRVMTPDEIDMMVEWAAQEGWNPGLNDAACYRLADPNGFLVGLYGGQPVATISVVRYGAEFGFLGFYMVKPEFRGRGFGLAIWQAGLAYLEGCTVGLDGVVAQQDNYRRSGFELAWRNIRFEGRGLGNQPVDADIVPLHSLSFDRLHAYDSAFFPTARDQFLRQWTTQPGHRAVAIVEAGKLVGYAVRRLCRQGYKIGPLYADRAELAERLFQHLAGSLGSADHIYLDVPEVNAEAVALAQRHGMSLSFETARMYKGPAPELPLDRLFGVTSFEIG</sequence>
<dbReference type="PROSITE" id="PS51186">
    <property type="entry name" value="GNAT"/>
    <property type="match status" value="2"/>
</dbReference>
<keyword evidence="3" id="KW-1185">Reference proteome</keyword>
<dbReference type="Gene3D" id="3.40.630.30">
    <property type="match status" value="1"/>
</dbReference>
<dbReference type="Pfam" id="PF00583">
    <property type="entry name" value="Acetyltransf_1"/>
    <property type="match status" value="1"/>
</dbReference>
<dbReference type="SUPFAM" id="SSF55729">
    <property type="entry name" value="Acyl-CoA N-acyltransferases (Nat)"/>
    <property type="match status" value="1"/>
</dbReference>
<dbReference type="PANTHER" id="PTHR47237">
    <property type="entry name" value="SLL0310 PROTEIN"/>
    <property type="match status" value="1"/>
</dbReference>
<reference evidence="3" key="1">
    <citation type="journal article" date="2019" name="Int. J. Syst. Evol. Microbiol.">
        <title>The Global Catalogue of Microorganisms (GCM) 10K type strain sequencing project: providing services to taxonomists for standard genome sequencing and annotation.</title>
        <authorList>
            <consortium name="The Broad Institute Genomics Platform"/>
            <consortium name="The Broad Institute Genome Sequencing Center for Infectious Disease"/>
            <person name="Wu L."/>
            <person name="Ma J."/>
        </authorList>
    </citation>
    <scope>NUCLEOTIDE SEQUENCE [LARGE SCALE GENOMIC DNA]</scope>
    <source>
        <strain evidence="3">CGMCC 1.15341</strain>
    </source>
</reference>
<dbReference type="InterPro" id="IPR016181">
    <property type="entry name" value="Acyl_CoA_acyltransferase"/>
</dbReference>
<gene>
    <name evidence="2" type="ORF">GCM10011352_00980</name>
</gene>
<evidence type="ECO:0000313" key="2">
    <source>
        <dbReference type="EMBL" id="GGB79140.1"/>
    </source>
</evidence>
<protein>
    <submittedName>
        <fullName evidence="2">N-acetyltransferase GCN5</fullName>
    </submittedName>
</protein>
<name>A0ABQ1JYD2_9GAMM</name>
<comment type="caution">
    <text evidence="2">The sequence shown here is derived from an EMBL/GenBank/DDBJ whole genome shotgun (WGS) entry which is preliminary data.</text>
</comment>
<dbReference type="Gene3D" id="3.40.630.90">
    <property type="match status" value="1"/>
</dbReference>
<proteinExistence type="predicted"/>
<dbReference type="Pfam" id="PF18014">
    <property type="entry name" value="Acetyltransf_18"/>
    <property type="match status" value="1"/>
</dbReference>
<dbReference type="PANTHER" id="PTHR47237:SF1">
    <property type="entry name" value="SLL0310 PROTEIN"/>
    <property type="match status" value="1"/>
</dbReference>
<feature type="domain" description="N-acetyltransferase" evidence="1">
    <location>
        <begin position="139"/>
        <end position="275"/>
    </location>
</feature>
<dbReference type="InterPro" id="IPR041496">
    <property type="entry name" value="YitH/HolE_GNAT"/>
</dbReference>
<dbReference type="InterPro" id="IPR052729">
    <property type="entry name" value="Acyl/Acetyltrans_Enzymes"/>
</dbReference>
<feature type="domain" description="N-acetyltransferase" evidence="1">
    <location>
        <begin position="5"/>
        <end position="138"/>
    </location>
</feature>
<evidence type="ECO:0000313" key="3">
    <source>
        <dbReference type="Proteomes" id="UP000629025"/>
    </source>
</evidence>